<evidence type="ECO:0000313" key="6">
    <source>
        <dbReference type="Proteomes" id="UP000054538"/>
    </source>
</evidence>
<sequence length="384" mass="44026">MKLSFSLVNKNAKPVGAAPPLKKPAVFSSIDDEDLIDLVPTTSSKDVAANKKLLAQNVESSTAVRNRMEQEMKVDATVYQYDEVWDRMQEVKQRQKEIKEVDAKQRKPKYIEGLLNSAATRRLDRLRAEEKMLQYERETEGDEFADKEAFVTQAYKDQMAEVRKAEEEERQREDAERKKRKGAPTGMVHFYRKMLEESEQQHEEAVAATTGTKPVIGPQGPPPNLIITRPVDTSRSDMELARIAREQGKVVELNEDNQIIDKRELLSAGLNLAAPNTRRLGLQVTTNKPGANTEADVHRAVGTAASRREINERRAAEIRQQMHEEHKRQQTQKERDEEEARQRVVLKRNTEEDVQDARERYLERKRRKMEEEATAAQNEAGEPS</sequence>
<dbReference type="InterPro" id="IPR053246">
    <property type="entry name" value="NS_splicing_regulatory_protein"/>
</dbReference>
<keyword evidence="6" id="KW-1185">Reference proteome</keyword>
<keyword evidence="2" id="KW-0175">Coiled coil</keyword>
<feature type="domain" description="Nuclear speckle splicing regulatory protein 1 N-terminal" evidence="4">
    <location>
        <begin position="65"/>
        <end position="181"/>
    </location>
</feature>
<dbReference type="Pfam" id="PF09745">
    <property type="entry name" value="NSRP1_N"/>
    <property type="match status" value="1"/>
</dbReference>
<proteinExistence type="inferred from homology"/>
<dbReference type="HOGENOM" id="CLU_042321_1_0_1"/>
<dbReference type="PANTHER" id="PTHR47845:SF1">
    <property type="entry name" value="NUCLEAR SPECKLE SPLICING REGULATORY PROTEIN 1 HOMOLOG"/>
    <property type="match status" value="1"/>
</dbReference>
<accession>A0A0D0ECX3</accession>
<dbReference type="GO" id="GO:0000381">
    <property type="term" value="P:regulation of alternative mRNA splicing, via spliceosome"/>
    <property type="evidence" value="ECO:0007669"/>
    <property type="project" value="InterPro"/>
</dbReference>
<evidence type="ECO:0000256" key="1">
    <source>
        <dbReference type="ARBA" id="ARBA00010126"/>
    </source>
</evidence>
<dbReference type="AlphaFoldDB" id="A0A0D0ECX3"/>
<dbReference type="PANTHER" id="PTHR47845">
    <property type="entry name" value="NUCLEAR SPECKLE SPLICING REGULATORY PROTEIN 1 HOMOLOG"/>
    <property type="match status" value="1"/>
</dbReference>
<evidence type="ECO:0000313" key="5">
    <source>
        <dbReference type="EMBL" id="KIL00121.1"/>
    </source>
</evidence>
<reference evidence="5 6" key="1">
    <citation type="submission" date="2014-04" db="EMBL/GenBank/DDBJ databases">
        <authorList>
            <consortium name="DOE Joint Genome Institute"/>
            <person name="Kuo A."/>
            <person name="Kohler A."/>
            <person name="Jargeat P."/>
            <person name="Nagy L.G."/>
            <person name="Floudas D."/>
            <person name="Copeland A."/>
            <person name="Barry K.W."/>
            <person name="Cichocki N."/>
            <person name="Veneault-Fourrey C."/>
            <person name="LaButti K."/>
            <person name="Lindquist E.A."/>
            <person name="Lipzen A."/>
            <person name="Lundell T."/>
            <person name="Morin E."/>
            <person name="Murat C."/>
            <person name="Sun H."/>
            <person name="Tunlid A."/>
            <person name="Henrissat B."/>
            <person name="Grigoriev I.V."/>
            <person name="Hibbett D.S."/>
            <person name="Martin F."/>
            <person name="Nordberg H.P."/>
            <person name="Cantor M.N."/>
            <person name="Hua S.X."/>
        </authorList>
    </citation>
    <scope>NUCLEOTIDE SEQUENCE [LARGE SCALE GENOMIC DNA]</scope>
    <source>
        <strain evidence="5 6">Ve08.2h10</strain>
    </source>
</reference>
<organism evidence="5 6">
    <name type="scientific">Paxillus rubicundulus Ve08.2h10</name>
    <dbReference type="NCBI Taxonomy" id="930991"/>
    <lineage>
        <taxon>Eukaryota</taxon>
        <taxon>Fungi</taxon>
        <taxon>Dikarya</taxon>
        <taxon>Basidiomycota</taxon>
        <taxon>Agaricomycotina</taxon>
        <taxon>Agaricomycetes</taxon>
        <taxon>Agaricomycetidae</taxon>
        <taxon>Boletales</taxon>
        <taxon>Paxilineae</taxon>
        <taxon>Paxillaceae</taxon>
        <taxon>Paxillus</taxon>
    </lineage>
</organism>
<feature type="compositionally biased region" description="Basic and acidic residues" evidence="3">
    <location>
        <begin position="161"/>
        <end position="177"/>
    </location>
</feature>
<dbReference type="Proteomes" id="UP000054538">
    <property type="component" value="Unassembled WGS sequence"/>
</dbReference>
<feature type="compositionally biased region" description="Basic and acidic residues" evidence="3">
    <location>
        <begin position="319"/>
        <end position="362"/>
    </location>
</feature>
<comment type="similarity">
    <text evidence="1">Belongs to the NSRP1 family.</text>
</comment>
<dbReference type="OrthoDB" id="446635at2759"/>
<dbReference type="EMBL" id="KN824841">
    <property type="protein sequence ID" value="KIL00121.1"/>
    <property type="molecule type" value="Genomic_DNA"/>
</dbReference>
<evidence type="ECO:0000256" key="3">
    <source>
        <dbReference type="SAM" id="MobiDB-lite"/>
    </source>
</evidence>
<evidence type="ECO:0000256" key="2">
    <source>
        <dbReference type="ARBA" id="ARBA00023054"/>
    </source>
</evidence>
<gene>
    <name evidence="5" type="ORF">PAXRUDRAFT_822001</name>
</gene>
<feature type="region of interest" description="Disordered" evidence="3">
    <location>
        <begin position="319"/>
        <end position="384"/>
    </location>
</feature>
<dbReference type="InParanoid" id="A0A0D0ECX3"/>
<name>A0A0D0ECX3_9AGAM</name>
<feature type="region of interest" description="Disordered" evidence="3">
    <location>
        <begin position="161"/>
        <end position="184"/>
    </location>
</feature>
<dbReference type="InterPro" id="IPR018612">
    <property type="entry name" value="NSRP1_N"/>
</dbReference>
<reference evidence="6" key="2">
    <citation type="submission" date="2015-01" db="EMBL/GenBank/DDBJ databases">
        <title>Evolutionary Origins and Diversification of the Mycorrhizal Mutualists.</title>
        <authorList>
            <consortium name="DOE Joint Genome Institute"/>
            <consortium name="Mycorrhizal Genomics Consortium"/>
            <person name="Kohler A."/>
            <person name="Kuo A."/>
            <person name="Nagy L.G."/>
            <person name="Floudas D."/>
            <person name="Copeland A."/>
            <person name="Barry K.W."/>
            <person name="Cichocki N."/>
            <person name="Veneault-Fourrey C."/>
            <person name="LaButti K."/>
            <person name="Lindquist E.A."/>
            <person name="Lipzen A."/>
            <person name="Lundell T."/>
            <person name="Morin E."/>
            <person name="Murat C."/>
            <person name="Riley R."/>
            <person name="Ohm R."/>
            <person name="Sun H."/>
            <person name="Tunlid A."/>
            <person name="Henrissat B."/>
            <person name="Grigoriev I.V."/>
            <person name="Hibbett D.S."/>
            <person name="Martin F."/>
        </authorList>
    </citation>
    <scope>NUCLEOTIDE SEQUENCE [LARGE SCALE GENOMIC DNA]</scope>
    <source>
        <strain evidence="6">Ve08.2h10</strain>
    </source>
</reference>
<evidence type="ECO:0000259" key="4">
    <source>
        <dbReference type="Pfam" id="PF09745"/>
    </source>
</evidence>
<protein>
    <recommendedName>
        <fullName evidence="4">Nuclear speckle splicing regulatory protein 1 N-terminal domain-containing protein</fullName>
    </recommendedName>
</protein>
<dbReference type="FunCoup" id="A0A0D0ECX3">
    <property type="interactions" value="33"/>
</dbReference>
<dbReference type="STRING" id="930991.A0A0D0ECX3"/>